<organism evidence="3 4">
    <name type="scientific">Terrimicrobium sacchariphilum</name>
    <dbReference type="NCBI Taxonomy" id="690879"/>
    <lineage>
        <taxon>Bacteria</taxon>
        <taxon>Pseudomonadati</taxon>
        <taxon>Verrucomicrobiota</taxon>
        <taxon>Terrimicrobiia</taxon>
        <taxon>Terrimicrobiales</taxon>
        <taxon>Terrimicrobiaceae</taxon>
        <taxon>Terrimicrobium</taxon>
    </lineage>
</organism>
<reference evidence="4" key="1">
    <citation type="journal article" date="2017" name="Genome Announc.">
        <title>Draft Genome Sequence of Terrimicrobium sacchariphilum NM-5T, a Facultative Anaerobic Soil Bacterium of the Class Spartobacteria.</title>
        <authorList>
            <person name="Qiu Y.L."/>
            <person name="Tourlousse D.M."/>
            <person name="Matsuura N."/>
            <person name="Ohashi A."/>
            <person name="Sekiguchi Y."/>
        </authorList>
    </citation>
    <scope>NUCLEOTIDE SEQUENCE [LARGE SCALE GENOMIC DNA]</scope>
    <source>
        <strain evidence="4">NM-5</strain>
    </source>
</reference>
<dbReference type="SUPFAM" id="SSF49785">
    <property type="entry name" value="Galactose-binding domain-like"/>
    <property type="match status" value="1"/>
</dbReference>
<feature type="domain" description="CBM-cenC" evidence="2">
    <location>
        <begin position="12"/>
        <end position="135"/>
    </location>
</feature>
<dbReference type="GO" id="GO:0016798">
    <property type="term" value="F:hydrolase activity, acting on glycosyl bonds"/>
    <property type="evidence" value="ECO:0007669"/>
    <property type="project" value="InterPro"/>
</dbReference>
<dbReference type="InterPro" id="IPR003305">
    <property type="entry name" value="CenC_carb-bd"/>
</dbReference>
<evidence type="ECO:0000259" key="2">
    <source>
        <dbReference type="Pfam" id="PF02018"/>
    </source>
</evidence>
<accession>A0A146G6L8</accession>
<name>A0A146G6L8_TERSA</name>
<comment type="caution">
    <text evidence="3">The sequence shown here is derived from an EMBL/GenBank/DDBJ whole genome shotgun (WGS) entry which is preliminary data.</text>
</comment>
<sequence length="158" mass="17262">MVLLASTPLSANQLTNPGFESEFNEWKVQEKQPVSSVTQEAAHTGTFGLHLSGPGARIESERMEVVPGQKVTLEFWARATSNGLAVVMLVPYGGNKRPILNEKGNPPVIIVAKKSAEWSPYKVEFSAPEDATSFGIWIRSWTGSKGEADLDDFSLKIE</sequence>
<evidence type="ECO:0000313" key="4">
    <source>
        <dbReference type="Proteomes" id="UP000076023"/>
    </source>
</evidence>
<proteinExistence type="predicted"/>
<keyword evidence="4" id="KW-1185">Reference proteome</keyword>
<dbReference type="EMBL" id="BDCO01000002">
    <property type="protein sequence ID" value="GAT33022.1"/>
    <property type="molecule type" value="Genomic_DNA"/>
</dbReference>
<protein>
    <submittedName>
        <fullName evidence="3">Carbohydrate binding domain-containing protein</fullName>
    </submittedName>
</protein>
<dbReference type="InterPro" id="IPR008979">
    <property type="entry name" value="Galactose-bd-like_sf"/>
</dbReference>
<evidence type="ECO:0000313" key="3">
    <source>
        <dbReference type="EMBL" id="GAT33022.1"/>
    </source>
</evidence>
<dbReference type="Pfam" id="PF02018">
    <property type="entry name" value="CBM_4_9"/>
    <property type="match status" value="1"/>
</dbReference>
<gene>
    <name evidence="3" type="ORF">TSACC_21427</name>
</gene>
<evidence type="ECO:0000256" key="1">
    <source>
        <dbReference type="ARBA" id="ARBA00022801"/>
    </source>
</evidence>
<dbReference type="Gene3D" id="2.60.120.260">
    <property type="entry name" value="Galactose-binding domain-like"/>
    <property type="match status" value="1"/>
</dbReference>
<keyword evidence="1" id="KW-0378">Hydrolase</keyword>
<dbReference type="Proteomes" id="UP000076023">
    <property type="component" value="Unassembled WGS sequence"/>
</dbReference>
<dbReference type="AlphaFoldDB" id="A0A146G6L8"/>
<dbReference type="STRING" id="690879.TSACC_21427"/>
<dbReference type="InParanoid" id="A0A146G6L8"/>